<dbReference type="EMBL" id="CAJFDH010000006">
    <property type="protein sequence ID" value="CAD5229837.1"/>
    <property type="molecule type" value="Genomic_DNA"/>
</dbReference>
<accession>A0A811LNH1</accession>
<reference evidence="1" key="1">
    <citation type="submission" date="2020-09" db="EMBL/GenBank/DDBJ databases">
        <authorList>
            <person name="Kikuchi T."/>
        </authorList>
    </citation>
    <scope>NUCLEOTIDE SEQUENCE</scope>
    <source>
        <strain evidence="1">SH1</strain>
    </source>
</reference>
<name>A0A811LNH1_9BILA</name>
<dbReference type="AlphaFoldDB" id="A0A811LNH1"/>
<dbReference type="Proteomes" id="UP000783686">
    <property type="component" value="Unassembled WGS sequence"/>
</dbReference>
<dbReference type="Proteomes" id="UP000614601">
    <property type="component" value="Unassembled WGS sequence"/>
</dbReference>
<sequence length="126" mass="14804">MCGTTEKSIEEKDDDLRLCATAFAYEHGYIGEDIDIKHWVNLNVYFARTIEDDSEFPTDRVYNVFINRMKHLNSEKDTKEYSNFIQVLTEERFYICGILDNLRSVLQNESEFDNYVILGRNASNVK</sequence>
<evidence type="ECO:0000313" key="1">
    <source>
        <dbReference type="EMBL" id="CAD5229837.1"/>
    </source>
</evidence>
<organism evidence="1 2">
    <name type="scientific">Bursaphelenchus okinawaensis</name>
    <dbReference type="NCBI Taxonomy" id="465554"/>
    <lineage>
        <taxon>Eukaryota</taxon>
        <taxon>Metazoa</taxon>
        <taxon>Ecdysozoa</taxon>
        <taxon>Nematoda</taxon>
        <taxon>Chromadorea</taxon>
        <taxon>Rhabditida</taxon>
        <taxon>Tylenchina</taxon>
        <taxon>Tylenchomorpha</taxon>
        <taxon>Aphelenchoidea</taxon>
        <taxon>Aphelenchoididae</taxon>
        <taxon>Bursaphelenchus</taxon>
    </lineage>
</organism>
<keyword evidence="2" id="KW-1185">Reference proteome</keyword>
<proteinExistence type="predicted"/>
<comment type="caution">
    <text evidence="1">The sequence shown here is derived from an EMBL/GenBank/DDBJ whole genome shotgun (WGS) entry which is preliminary data.</text>
</comment>
<gene>
    <name evidence="1" type="ORF">BOKJ2_LOCUS13835</name>
</gene>
<evidence type="ECO:0000313" key="2">
    <source>
        <dbReference type="Proteomes" id="UP000614601"/>
    </source>
</evidence>
<protein>
    <submittedName>
        <fullName evidence="1">Uncharacterized protein</fullName>
    </submittedName>
</protein>
<dbReference type="EMBL" id="CAJFCW020000006">
    <property type="protein sequence ID" value="CAG9127277.1"/>
    <property type="molecule type" value="Genomic_DNA"/>
</dbReference>